<gene>
    <name evidence="1" type="ORF">ALEPTO_LOCUS3499</name>
</gene>
<organism evidence="1 2">
    <name type="scientific">Ambispora leptoticha</name>
    <dbReference type="NCBI Taxonomy" id="144679"/>
    <lineage>
        <taxon>Eukaryota</taxon>
        <taxon>Fungi</taxon>
        <taxon>Fungi incertae sedis</taxon>
        <taxon>Mucoromycota</taxon>
        <taxon>Glomeromycotina</taxon>
        <taxon>Glomeromycetes</taxon>
        <taxon>Archaeosporales</taxon>
        <taxon>Ambisporaceae</taxon>
        <taxon>Ambispora</taxon>
    </lineage>
</organism>
<sequence>MALLSKDLDSVTAVGKDFENVEGVGRLIRKPPRVQQGLRQTFATEVCILPPVSSTDLGGKD</sequence>
<proteinExistence type="predicted"/>
<accession>A0A9N8ZN14</accession>
<reference evidence="1" key="1">
    <citation type="submission" date="2021-06" db="EMBL/GenBank/DDBJ databases">
        <authorList>
            <person name="Kallberg Y."/>
            <person name="Tangrot J."/>
            <person name="Rosling A."/>
        </authorList>
    </citation>
    <scope>NUCLEOTIDE SEQUENCE</scope>
    <source>
        <strain evidence="1">FL130A</strain>
    </source>
</reference>
<evidence type="ECO:0000313" key="2">
    <source>
        <dbReference type="Proteomes" id="UP000789508"/>
    </source>
</evidence>
<name>A0A9N8ZN14_9GLOM</name>
<evidence type="ECO:0000313" key="1">
    <source>
        <dbReference type="EMBL" id="CAG8501335.1"/>
    </source>
</evidence>
<keyword evidence="2" id="KW-1185">Reference proteome</keyword>
<dbReference type="EMBL" id="CAJVPS010000654">
    <property type="protein sequence ID" value="CAG8501335.1"/>
    <property type="molecule type" value="Genomic_DNA"/>
</dbReference>
<dbReference type="AlphaFoldDB" id="A0A9N8ZN14"/>
<dbReference type="Proteomes" id="UP000789508">
    <property type="component" value="Unassembled WGS sequence"/>
</dbReference>
<comment type="caution">
    <text evidence="1">The sequence shown here is derived from an EMBL/GenBank/DDBJ whole genome shotgun (WGS) entry which is preliminary data.</text>
</comment>
<protein>
    <submittedName>
        <fullName evidence="1">14396_t:CDS:1</fullName>
    </submittedName>
</protein>